<dbReference type="EMBL" id="QUSF01000030">
    <property type="protein sequence ID" value="RLV99923.1"/>
    <property type="molecule type" value="Genomic_DNA"/>
</dbReference>
<name>A0A3L8SCC2_CHLGU</name>
<evidence type="ECO:0000313" key="3">
    <source>
        <dbReference type="Proteomes" id="UP000276834"/>
    </source>
</evidence>
<sequence length="99" mass="10821">MPSCTARLMSPTLRLRISTMRGVSYSKRKLCKAPQSAMAKAGTGRRPHGASRGCRGPTAPRAARPRSRIDTSRVVSTPTHSCGRIYALRIFATLRHADK</sequence>
<evidence type="ECO:0000313" key="2">
    <source>
        <dbReference type="EMBL" id="RLV99923.1"/>
    </source>
</evidence>
<accession>A0A3L8SCC2</accession>
<protein>
    <submittedName>
        <fullName evidence="2">Uncharacterized protein</fullName>
    </submittedName>
</protein>
<feature type="compositionally biased region" description="Low complexity" evidence="1">
    <location>
        <begin position="52"/>
        <end position="62"/>
    </location>
</feature>
<feature type="region of interest" description="Disordered" evidence="1">
    <location>
        <begin position="29"/>
        <end position="76"/>
    </location>
</feature>
<comment type="caution">
    <text evidence="2">The sequence shown here is derived from an EMBL/GenBank/DDBJ whole genome shotgun (WGS) entry which is preliminary data.</text>
</comment>
<reference evidence="2 3" key="1">
    <citation type="journal article" date="2018" name="Proc. R. Soc. B">
        <title>A non-coding region near Follistatin controls head colour polymorphism in the Gouldian finch.</title>
        <authorList>
            <person name="Toomey M.B."/>
            <person name="Marques C.I."/>
            <person name="Andrade P."/>
            <person name="Araujo P.M."/>
            <person name="Sabatino S."/>
            <person name="Gazda M.A."/>
            <person name="Afonso S."/>
            <person name="Lopes R.J."/>
            <person name="Corbo J.C."/>
            <person name="Carneiro M."/>
        </authorList>
    </citation>
    <scope>NUCLEOTIDE SEQUENCE [LARGE SCALE GENOMIC DNA]</scope>
    <source>
        <strain evidence="2">Red01</strain>
        <tissue evidence="2">Muscle</tissue>
    </source>
</reference>
<dbReference type="Proteomes" id="UP000276834">
    <property type="component" value="Unassembled WGS sequence"/>
</dbReference>
<dbReference type="OrthoDB" id="494673at2759"/>
<proteinExistence type="predicted"/>
<keyword evidence="3" id="KW-1185">Reference proteome</keyword>
<dbReference type="AlphaFoldDB" id="A0A3L8SCC2"/>
<gene>
    <name evidence="2" type="ORF">DV515_00009307</name>
</gene>
<organism evidence="2 3">
    <name type="scientific">Chloebia gouldiae</name>
    <name type="common">Gouldian finch</name>
    <name type="synonym">Erythrura gouldiae</name>
    <dbReference type="NCBI Taxonomy" id="44316"/>
    <lineage>
        <taxon>Eukaryota</taxon>
        <taxon>Metazoa</taxon>
        <taxon>Chordata</taxon>
        <taxon>Craniata</taxon>
        <taxon>Vertebrata</taxon>
        <taxon>Euteleostomi</taxon>
        <taxon>Archelosauria</taxon>
        <taxon>Archosauria</taxon>
        <taxon>Dinosauria</taxon>
        <taxon>Saurischia</taxon>
        <taxon>Theropoda</taxon>
        <taxon>Coelurosauria</taxon>
        <taxon>Aves</taxon>
        <taxon>Neognathae</taxon>
        <taxon>Neoaves</taxon>
        <taxon>Telluraves</taxon>
        <taxon>Australaves</taxon>
        <taxon>Passeriformes</taxon>
        <taxon>Passeroidea</taxon>
        <taxon>Passeridae</taxon>
        <taxon>Chloebia</taxon>
    </lineage>
</organism>
<evidence type="ECO:0000256" key="1">
    <source>
        <dbReference type="SAM" id="MobiDB-lite"/>
    </source>
</evidence>